<dbReference type="InterPro" id="IPR019649">
    <property type="entry name" value="DUF2512"/>
</dbReference>
<feature type="transmembrane region" description="Helical" evidence="2">
    <location>
        <begin position="9"/>
        <end position="28"/>
    </location>
</feature>
<dbReference type="Proteomes" id="UP000199334">
    <property type="component" value="Unassembled WGS sequence"/>
</dbReference>
<dbReference type="STRING" id="237069.SAMN05216498_2600"/>
<keyword evidence="2" id="KW-0812">Transmembrane</keyword>
<keyword evidence="4" id="KW-1185">Reference proteome</keyword>
<evidence type="ECO:0000313" key="3">
    <source>
        <dbReference type="EMBL" id="SDN59219.1"/>
    </source>
</evidence>
<protein>
    <submittedName>
        <fullName evidence="3">Uncharacterized protein</fullName>
    </submittedName>
</protein>
<feature type="transmembrane region" description="Helical" evidence="2">
    <location>
        <begin position="61"/>
        <end position="81"/>
    </location>
</feature>
<feature type="transmembrane region" description="Helical" evidence="2">
    <location>
        <begin position="87"/>
        <end position="105"/>
    </location>
</feature>
<gene>
    <name evidence="3" type="ORF">SAMN05216498_2600</name>
</gene>
<dbReference type="AlphaFoldDB" id="A0A1H0CMU8"/>
<dbReference type="RefSeq" id="WP_093857014.1">
    <property type="nucleotide sequence ID" value="NZ_BJVZ01000002.1"/>
</dbReference>
<feature type="transmembrane region" description="Helical" evidence="2">
    <location>
        <begin position="34"/>
        <end position="54"/>
    </location>
</feature>
<dbReference type="EMBL" id="FNIG01000006">
    <property type="protein sequence ID" value="SDN59219.1"/>
    <property type="molecule type" value="Genomic_DNA"/>
</dbReference>
<reference evidence="3 4" key="1">
    <citation type="submission" date="2016-10" db="EMBL/GenBank/DDBJ databases">
        <authorList>
            <person name="de Groot N.N."/>
        </authorList>
    </citation>
    <scope>NUCLEOTIDE SEQUENCE [LARGE SCALE GENOMIC DNA]</scope>
    <source>
        <strain evidence="3 4">CGMCC 1.3442</strain>
    </source>
</reference>
<evidence type="ECO:0000313" key="4">
    <source>
        <dbReference type="Proteomes" id="UP000199334"/>
    </source>
</evidence>
<keyword evidence="2" id="KW-0472">Membrane</keyword>
<proteinExistence type="predicted"/>
<accession>A0A1H0CMU8</accession>
<evidence type="ECO:0000256" key="2">
    <source>
        <dbReference type="SAM" id="Phobius"/>
    </source>
</evidence>
<feature type="region of interest" description="Disordered" evidence="1">
    <location>
        <begin position="129"/>
        <end position="151"/>
    </location>
</feature>
<dbReference type="Pfam" id="PF10710">
    <property type="entry name" value="DUF2512"/>
    <property type="match status" value="1"/>
</dbReference>
<keyword evidence="2" id="KW-1133">Transmembrane helix</keyword>
<evidence type="ECO:0000256" key="1">
    <source>
        <dbReference type="SAM" id="MobiDB-lite"/>
    </source>
</evidence>
<name>A0A1H0CMU8_9BACI</name>
<sequence>MDLNHFKLLSVKFLVTLVLLYLILGFGYDVAFSNVLMISLAVTLIGYLGDVFILPRTNNTVATVTDFILAYVVVYFMTDMLTVGGDVFTASLISAIGITICEWFYHKYVQNEFKDSGYKEDDRANDYTLQTEFSEEIEPNYQNQNPEDREK</sequence>
<organism evidence="3 4">
    <name type="scientific">Tenuibacillus multivorans</name>
    <dbReference type="NCBI Taxonomy" id="237069"/>
    <lineage>
        <taxon>Bacteria</taxon>
        <taxon>Bacillati</taxon>
        <taxon>Bacillota</taxon>
        <taxon>Bacilli</taxon>
        <taxon>Bacillales</taxon>
        <taxon>Bacillaceae</taxon>
        <taxon>Tenuibacillus</taxon>
    </lineage>
</organism>
<dbReference type="OrthoDB" id="2111682at2"/>